<dbReference type="InterPro" id="IPR022263">
    <property type="entry name" value="KxYKxGKxW"/>
</dbReference>
<evidence type="ECO:0000256" key="3">
    <source>
        <dbReference type="SAM" id="MobiDB-lite"/>
    </source>
</evidence>
<reference evidence="4 5" key="1">
    <citation type="submission" date="2016-11" db="EMBL/GenBank/DDBJ databases">
        <title>The potential of Streptococcus salivarius to inhibit the production of volatile sulphur compounds in the oral cavity.</title>
        <authorList>
            <person name="Sun L."/>
            <person name="Li Z."/>
            <person name="Jin D."/>
            <person name="Zhao H."/>
        </authorList>
    </citation>
    <scope>NUCLEOTIDE SEQUENCE [LARGE SCALE GENOMIC DNA]</scope>
    <source>
        <strain evidence="4 5">ICDC2</strain>
    </source>
</reference>
<dbReference type="NCBIfam" id="TIGR03715">
    <property type="entry name" value="KxYKxGKxW"/>
    <property type="match status" value="1"/>
</dbReference>
<gene>
    <name evidence="4" type="ORF">BSR19_07180</name>
</gene>
<proteinExistence type="predicted"/>
<keyword evidence="2" id="KW-0677">Repeat</keyword>
<evidence type="ECO:0000313" key="4">
    <source>
        <dbReference type="EMBL" id="QGU80916.1"/>
    </source>
</evidence>
<dbReference type="Pfam" id="PF19258">
    <property type="entry name" value="KxYKxGKxW_sig"/>
    <property type="match status" value="1"/>
</dbReference>
<accession>A0AB37DB50</accession>
<dbReference type="Proteomes" id="UP000422997">
    <property type="component" value="Chromosome"/>
</dbReference>
<evidence type="ECO:0000256" key="2">
    <source>
        <dbReference type="ARBA" id="ARBA00022737"/>
    </source>
</evidence>
<dbReference type="SUPFAM" id="SSF69360">
    <property type="entry name" value="Cell wall binding repeat"/>
    <property type="match status" value="3"/>
</dbReference>
<feature type="compositionally biased region" description="Low complexity" evidence="3">
    <location>
        <begin position="110"/>
        <end position="129"/>
    </location>
</feature>
<dbReference type="NCBIfam" id="TIGR04035">
    <property type="entry name" value="glucan_65_rpt"/>
    <property type="match status" value="5"/>
</dbReference>
<dbReference type="AlphaFoldDB" id="A0AB37DB50"/>
<evidence type="ECO:0000313" key="5">
    <source>
        <dbReference type="Proteomes" id="UP000422997"/>
    </source>
</evidence>
<dbReference type="Gene3D" id="2.10.270.10">
    <property type="entry name" value="Cholin Binding"/>
    <property type="match status" value="5"/>
</dbReference>
<name>A0AB37DB50_STRSL</name>
<dbReference type="EMBL" id="CP018187">
    <property type="protein sequence ID" value="QGU80916.1"/>
    <property type="molecule type" value="Genomic_DNA"/>
</dbReference>
<dbReference type="RefSeq" id="WP_156246892.1">
    <property type="nucleotide sequence ID" value="NZ_CP018187.1"/>
</dbReference>
<dbReference type="InterPro" id="IPR018337">
    <property type="entry name" value="Cell_wall/Cho-bd_repeat"/>
</dbReference>
<organism evidence="4 5">
    <name type="scientific">Streptococcus salivarius</name>
    <dbReference type="NCBI Taxonomy" id="1304"/>
    <lineage>
        <taxon>Bacteria</taxon>
        <taxon>Bacillati</taxon>
        <taxon>Bacillota</taxon>
        <taxon>Bacilli</taxon>
        <taxon>Lactobacillales</taxon>
        <taxon>Streptococcaceae</taxon>
        <taxon>Streptococcus</taxon>
    </lineage>
</organism>
<evidence type="ECO:0000256" key="1">
    <source>
        <dbReference type="ARBA" id="ARBA00022729"/>
    </source>
</evidence>
<dbReference type="Pfam" id="PF01473">
    <property type="entry name" value="Choline_bind_1"/>
    <property type="match status" value="2"/>
</dbReference>
<dbReference type="InterPro" id="IPR027636">
    <property type="entry name" value="Glucan-bd_rpt"/>
</dbReference>
<evidence type="ECO:0008006" key="6">
    <source>
        <dbReference type="Google" id="ProtNLM"/>
    </source>
</evidence>
<sequence>MEKKVHFKLHKVKKHWVTIAVTGLALGLSFAGLNYASAEEQPTPVNEATVEAIIKEGAIDVEAPATSETTAKPTENTPASASSEAATVSEAPAAASEVASTETVSEKPSSEVTSTASSEGASSETAHSEVSASPEVVEKTVVTGGQYTSDDQGNWYYVKDGKALTGLQTIDYVDVYFDADGKQVKDDIRQIDGSTYHFTKDSGQITRNAFASDKMGNWYYFGPDGKALTGKQVVDNFTLYFYPNGVQAKDAFVILDGNTYYFQKDSGQLVSNRYWSDDEGNWYYSDIDGRLLTGAQTVDFVNVYFYDDGVQVKGDFAPNGHYYDKDTGALVTNRYVEKDGKWYYVNDKGDKLVGQQTVDGVEVYFNRDGVQAKGIFANADHFYDKDTGAAVRDQIVEVNGKRYYVGPDGRKVYSGTHIVHGEEVNLIVGDGHQAFGEFTYYADSGDYIGFDGKKVTKAGFVRTKDNHWYYLDGKGNKLVSVQVIDGQLYYFGLPTRKYYYGMQSRGELIYAYYSDTIPNSSHIYYLDEATGAALKNQYHEWEGSWYYFGPNWYALTGEQTIDNVPVYFHTNGKQAKGELVTVDGKIHYYDANSGARLSNITITIKGQTYHFDADGNGTLIS</sequence>
<keyword evidence="1" id="KW-0732">Signal</keyword>
<protein>
    <recommendedName>
        <fullName evidence="6">Glucosyl transferase</fullName>
    </recommendedName>
</protein>
<feature type="compositionally biased region" description="Polar residues" evidence="3">
    <location>
        <begin position="66"/>
        <end position="76"/>
    </location>
</feature>
<feature type="region of interest" description="Disordered" evidence="3">
    <location>
        <begin position="59"/>
        <end position="137"/>
    </location>
</feature>
<dbReference type="Pfam" id="PF19127">
    <property type="entry name" value="Choline_bind_3"/>
    <property type="match status" value="5"/>
</dbReference>
<feature type="compositionally biased region" description="Low complexity" evidence="3">
    <location>
        <begin position="77"/>
        <end position="103"/>
    </location>
</feature>